<feature type="transmembrane region" description="Helical" evidence="6">
    <location>
        <begin position="236"/>
        <end position="259"/>
    </location>
</feature>
<dbReference type="Proteomes" id="UP000239209">
    <property type="component" value="Unassembled WGS sequence"/>
</dbReference>
<accession>A0A2T0S9Q9</accession>
<comment type="subcellular location">
    <subcellularLocation>
        <location evidence="1">Cell membrane</location>
        <topology evidence="1">Multi-pass membrane protein</topology>
    </subcellularLocation>
</comment>
<organism evidence="7 8">
    <name type="scientific">Pseudosporangium ferrugineum</name>
    <dbReference type="NCBI Taxonomy" id="439699"/>
    <lineage>
        <taxon>Bacteria</taxon>
        <taxon>Bacillati</taxon>
        <taxon>Actinomycetota</taxon>
        <taxon>Actinomycetes</taxon>
        <taxon>Micromonosporales</taxon>
        <taxon>Micromonosporaceae</taxon>
        <taxon>Pseudosporangium</taxon>
    </lineage>
</organism>
<gene>
    <name evidence="7" type="ORF">CLV70_105291</name>
</gene>
<keyword evidence="2" id="KW-1003">Cell membrane</keyword>
<evidence type="ECO:0000256" key="3">
    <source>
        <dbReference type="ARBA" id="ARBA00022692"/>
    </source>
</evidence>
<name>A0A2T0S9Q9_9ACTN</name>
<dbReference type="PANTHER" id="PTHR23513:SF6">
    <property type="entry name" value="MAJOR FACILITATOR SUPERFAMILY ASSOCIATED DOMAIN-CONTAINING PROTEIN"/>
    <property type="match status" value="1"/>
</dbReference>
<evidence type="ECO:0000256" key="1">
    <source>
        <dbReference type="ARBA" id="ARBA00004651"/>
    </source>
</evidence>
<feature type="transmembrane region" description="Helical" evidence="6">
    <location>
        <begin position="297"/>
        <end position="316"/>
    </location>
</feature>
<dbReference type="Gene3D" id="1.20.1250.20">
    <property type="entry name" value="MFS general substrate transporter like domains"/>
    <property type="match status" value="1"/>
</dbReference>
<dbReference type="GO" id="GO:0005886">
    <property type="term" value="C:plasma membrane"/>
    <property type="evidence" value="ECO:0007669"/>
    <property type="project" value="UniProtKB-SubCell"/>
</dbReference>
<feature type="transmembrane region" description="Helical" evidence="6">
    <location>
        <begin position="162"/>
        <end position="179"/>
    </location>
</feature>
<feature type="transmembrane region" description="Helical" evidence="6">
    <location>
        <begin position="39"/>
        <end position="57"/>
    </location>
</feature>
<dbReference type="AlphaFoldDB" id="A0A2T0S9Q9"/>
<evidence type="ECO:0000256" key="2">
    <source>
        <dbReference type="ARBA" id="ARBA00022475"/>
    </source>
</evidence>
<dbReference type="GO" id="GO:0022857">
    <property type="term" value="F:transmembrane transporter activity"/>
    <property type="evidence" value="ECO:0007669"/>
    <property type="project" value="InterPro"/>
</dbReference>
<keyword evidence="3 6" id="KW-0812">Transmembrane</keyword>
<dbReference type="EMBL" id="PVZG01000005">
    <property type="protein sequence ID" value="PRY30121.1"/>
    <property type="molecule type" value="Genomic_DNA"/>
</dbReference>
<feature type="transmembrane region" description="Helical" evidence="6">
    <location>
        <begin position="359"/>
        <end position="378"/>
    </location>
</feature>
<dbReference type="CDD" id="cd06173">
    <property type="entry name" value="MFS_MefA_like"/>
    <property type="match status" value="1"/>
</dbReference>
<comment type="caution">
    <text evidence="7">The sequence shown here is derived from an EMBL/GenBank/DDBJ whole genome shotgun (WGS) entry which is preliminary data.</text>
</comment>
<evidence type="ECO:0000256" key="5">
    <source>
        <dbReference type="ARBA" id="ARBA00023136"/>
    </source>
</evidence>
<keyword evidence="4 6" id="KW-1133">Transmembrane helix</keyword>
<dbReference type="InterPro" id="IPR011701">
    <property type="entry name" value="MFS"/>
</dbReference>
<sequence>MRRNALLLVTISLLSGFAGSAMALVVGVWMLDLTGSPSLAALAGLCVYAPTLAGPWLGAVVDLLPRRPLLVATNVVLAATLLSLFAVRSAGDAWLLYLVSFAYGISYVLLDAGESALLPSALAPDRLGAVNGWRSSAQEGMKLVAPLAGAGLYAWHGGRPVVALSALAPLIAAALYAMLRLDGAASVDHPGHGLRAGLAALRREPRPAVLLAAVSIALTGFATAPVYAVVTDDLGLPATFLGVLMSAQGAGSIAAGLAAGRLIDRYGPVTVAAAGTLLVAAGLLARCLPWWPALPAGAAIGGVGLPWTLIAAVTAIQTHTPGHLLGRVSALANTVMFGPIALANPLGSAAVTLGGRPSLVAAAASGTAAALVAARSAGTAPRTRRR</sequence>
<proteinExistence type="predicted"/>
<evidence type="ECO:0000256" key="4">
    <source>
        <dbReference type="ARBA" id="ARBA00022989"/>
    </source>
</evidence>
<dbReference type="Pfam" id="PF07690">
    <property type="entry name" value="MFS_1"/>
    <property type="match status" value="1"/>
</dbReference>
<keyword evidence="5 6" id="KW-0472">Membrane</keyword>
<feature type="transmembrane region" description="Helical" evidence="6">
    <location>
        <begin position="69"/>
        <end position="87"/>
    </location>
</feature>
<evidence type="ECO:0000313" key="8">
    <source>
        <dbReference type="Proteomes" id="UP000239209"/>
    </source>
</evidence>
<evidence type="ECO:0000313" key="7">
    <source>
        <dbReference type="EMBL" id="PRY30121.1"/>
    </source>
</evidence>
<protein>
    <submittedName>
        <fullName evidence="7">Putative MFS family arabinose efflux permease</fullName>
    </submittedName>
</protein>
<dbReference type="SUPFAM" id="SSF103473">
    <property type="entry name" value="MFS general substrate transporter"/>
    <property type="match status" value="1"/>
</dbReference>
<reference evidence="7 8" key="1">
    <citation type="submission" date="2018-03" db="EMBL/GenBank/DDBJ databases">
        <title>Genomic Encyclopedia of Archaeal and Bacterial Type Strains, Phase II (KMG-II): from individual species to whole genera.</title>
        <authorList>
            <person name="Goeker M."/>
        </authorList>
    </citation>
    <scope>NUCLEOTIDE SEQUENCE [LARGE SCALE GENOMIC DNA]</scope>
    <source>
        <strain evidence="7 8">DSM 45348</strain>
    </source>
</reference>
<evidence type="ECO:0000256" key="6">
    <source>
        <dbReference type="SAM" id="Phobius"/>
    </source>
</evidence>
<keyword evidence="8" id="KW-1185">Reference proteome</keyword>
<dbReference type="OrthoDB" id="3460055at2"/>
<dbReference type="RefSeq" id="WP_106126938.1">
    <property type="nucleotide sequence ID" value="NZ_PVZG01000005.1"/>
</dbReference>
<dbReference type="PANTHER" id="PTHR23513">
    <property type="entry name" value="INTEGRAL MEMBRANE EFFLUX PROTEIN-RELATED"/>
    <property type="match status" value="1"/>
</dbReference>
<feature type="transmembrane region" description="Helical" evidence="6">
    <location>
        <begin position="271"/>
        <end position="291"/>
    </location>
</feature>
<feature type="transmembrane region" description="Helical" evidence="6">
    <location>
        <begin position="328"/>
        <end position="347"/>
    </location>
</feature>
<feature type="transmembrane region" description="Helical" evidence="6">
    <location>
        <begin position="208"/>
        <end position="230"/>
    </location>
</feature>
<dbReference type="InterPro" id="IPR036259">
    <property type="entry name" value="MFS_trans_sf"/>
</dbReference>